<evidence type="ECO:0000313" key="1">
    <source>
        <dbReference type="EMBL" id="MCK0536165.1"/>
    </source>
</evidence>
<dbReference type="Pfam" id="PF10698">
    <property type="entry name" value="DUF2505"/>
    <property type="match status" value="1"/>
</dbReference>
<comment type="caution">
    <text evidence="1">The sequence shown here is derived from an EMBL/GenBank/DDBJ whole genome shotgun (WGS) entry which is preliminary data.</text>
</comment>
<dbReference type="InterPro" id="IPR019639">
    <property type="entry name" value="DUF2505"/>
</dbReference>
<name>A0ABT0E2W9_9GAMM</name>
<gene>
    <name evidence="1" type="ORF">MU846_00390</name>
</gene>
<organism evidence="1 2">
    <name type="scientific">Alcanivorax quisquiliarum</name>
    <dbReference type="NCBI Taxonomy" id="2933565"/>
    <lineage>
        <taxon>Bacteria</taxon>
        <taxon>Pseudomonadati</taxon>
        <taxon>Pseudomonadota</taxon>
        <taxon>Gammaproteobacteria</taxon>
        <taxon>Oceanospirillales</taxon>
        <taxon>Alcanivoracaceae</taxon>
        <taxon>Alcanivorax</taxon>
    </lineage>
</organism>
<sequence length="167" mass="18346">MQLQRCRSFAVPATRLFQVLTSKPFFDARHAMSGASQYRYDAFGPTERGLLVRIIRELDLSAKPLPGFARRFVGESAALTMEFLWTHTQAPPYRAELRCSIGRVPVQVHGHMTIADEGGEALQTLALTIDSSVPLVGSKLAAIVAAQLDKGLQSDYRATLAYLQANP</sequence>
<proteinExistence type="predicted"/>
<evidence type="ECO:0000313" key="2">
    <source>
        <dbReference type="Proteomes" id="UP001165524"/>
    </source>
</evidence>
<dbReference type="RefSeq" id="WP_246947134.1">
    <property type="nucleotide sequence ID" value="NZ_JALKII010000001.1"/>
</dbReference>
<dbReference type="Proteomes" id="UP001165524">
    <property type="component" value="Unassembled WGS sequence"/>
</dbReference>
<reference evidence="1" key="1">
    <citation type="submission" date="2022-04" db="EMBL/GenBank/DDBJ databases">
        <title>Alcanivorax sp. CY1518 draft genome sequence.</title>
        <authorList>
            <person name="Zhao G."/>
            <person name="An M."/>
        </authorList>
    </citation>
    <scope>NUCLEOTIDE SEQUENCE</scope>
    <source>
        <strain evidence="1">CY1518</strain>
    </source>
</reference>
<dbReference type="EMBL" id="JALKII010000001">
    <property type="protein sequence ID" value="MCK0536165.1"/>
    <property type="molecule type" value="Genomic_DNA"/>
</dbReference>
<protein>
    <submittedName>
        <fullName evidence="1">DUF2505 domain-containing protein</fullName>
    </submittedName>
</protein>
<accession>A0ABT0E2W9</accession>
<keyword evidence="2" id="KW-1185">Reference proteome</keyword>